<dbReference type="RefSeq" id="WP_377931144.1">
    <property type="nucleotide sequence ID" value="NZ_JBHUEA010000001.1"/>
</dbReference>
<feature type="transmembrane region" description="Helical" evidence="6">
    <location>
        <begin position="109"/>
        <end position="129"/>
    </location>
</feature>
<evidence type="ECO:0000256" key="2">
    <source>
        <dbReference type="ARBA" id="ARBA00022475"/>
    </source>
</evidence>
<organism evidence="8 9">
    <name type="scientific">Amnibacterium endophyticum</name>
    <dbReference type="NCBI Taxonomy" id="2109337"/>
    <lineage>
        <taxon>Bacteria</taxon>
        <taxon>Bacillati</taxon>
        <taxon>Actinomycetota</taxon>
        <taxon>Actinomycetes</taxon>
        <taxon>Micrococcales</taxon>
        <taxon>Microbacteriaceae</taxon>
        <taxon>Amnibacterium</taxon>
    </lineage>
</organism>
<comment type="caution">
    <text evidence="8">The sequence shown here is derived from an EMBL/GenBank/DDBJ whole genome shotgun (WGS) entry which is preliminary data.</text>
</comment>
<feature type="transmembrane region" description="Helical" evidence="6">
    <location>
        <begin position="84"/>
        <end position="103"/>
    </location>
</feature>
<evidence type="ECO:0000256" key="1">
    <source>
        <dbReference type="ARBA" id="ARBA00004651"/>
    </source>
</evidence>
<name>A0ABW4LB65_9MICO</name>
<evidence type="ECO:0000256" key="6">
    <source>
        <dbReference type="SAM" id="Phobius"/>
    </source>
</evidence>
<evidence type="ECO:0000256" key="4">
    <source>
        <dbReference type="ARBA" id="ARBA00022989"/>
    </source>
</evidence>
<reference evidence="9" key="1">
    <citation type="journal article" date="2019" name="Int. J. Syst. Evol. Microbiol.">
        <title>The Global Catalogue of Microorganisms (GCM) 10K type strain sequencing project: providing services to taxonomists for standard genome sequencing and annotation.</title>
        <authorList>
            <consortium name="The Broad Institute Genomics Platform"/>
            <consortium name="The Broad Institute Genome Sequencing Center for Infectious Disease"/>
            <person name="Wu L."/>
            <person name="Ma J."/>
        </authorList>
    </citation>
    <scope>NUCLEOTIDE SEQUENCE [LARGE SCALE GENOMIC DNA]</scope>
    <source>
        <strain evidence="9">CGMCC 1.12471</strain>
    </source>
</reference>
<sequence length="315" mass="32890">MTAVLGIALCSAALLVATLLVAAPAGPRIRAARRRPPGSAPRPWLTRAAESLTGLIGRRMGARSGESPLATALELAGVRLTPPAFVATVLCAAVVGGALGLAVGGVGPLSLVLVPVGAAVAPVAARIVLVVRRDRRDAAFVDQLDDTLVLLTGSLRAGHSLLRAIDGAADESESPTREELTRVVNETRLGRDLASALVMTADRMRSEDMRWIAQAVAVNQEAGGNISEVLAQVATTIRERGQIRRQVKALSAEGRFSALILLALPIGVLLVLLVIRPGYLAPLFSEPLGWLALAASGLLFLVGGLWMRVAIKVKF</sequence>
<keyword evidence="2" id="KW-1003">Cell membrane</keyword>
<dbReference type="InterPro" id="IPR042094">
    <property type="entry name" value="T2SS_GspF_sf"/>
</dbReference>
<dbReference type="InterPro" id="IPR018076">
    <property type="entry name" value="T2SS_GspF_dom"/>
</dbReference>
<comment type="subcellular location">
    <subcellularLocation>
        <location evidence="1">Cell membrane</location>
        <topology evidence="1">Multi-pass membrane protein</topology>
    </subcellularLocation>
</comment>
<evidence type="ECO:0000313" key="9">
    <source>
        <dbReference type="Proteomes" id="UP001597347"/>
    </source>
</evidence>
<feature type="transmembrane region" description="Helical" evidence="6">
    <location>
        <begin position="287"/>
        <end position="307"/>
    </location>
</feature>
<evidence type="ECO:0000313" key="8">
    <source>
        <dbReference type="EMBL" id="MFD1719935.1"/>
    </source>
</evidence>
<keyword evidence="5 6" id="KW-0472">Membrane</keyword>
<protein>
    <submittedName>
        <fullName evidence="8">Type II secretion system F family protein</fullName>
    </submittedName>
</protein>
<feature type="domain" description="Type II secretion system protein GspF" evidence="7">
    <location>
        <begin position="151"/>
        <end position="273"/>
    </location>
</feature>
<dbReference type="PANTHER" id="PTHR35007">
    <property type="entry name" value="INTEGRAL MEMBRANE PROTEIN-RELATED"/>
    <property type="match status" value="1"/>
</dbReference>
<evidence type="ECO:0000259" key="7">
    <source>
        <dbReference type="Pfam" id="PF00482"/>
    </source>
</evidence>
<keyword evidence="3 6" id="KW-0812">Transmembrane</keyword>
<gene>
    <name evidence="8" type="ORF">ACFSBI_00090</name>
</gene>
<evidence type="ECO:0000256" key="5">
    <source>
        <dbReference type="ARBA" id="ARBA00023136"/>
    </source>
</evidence>
<proteinExistence type="predicted"/>
<keyword evidence="4 6" id="KW-1133">Transmembrane helix</keyword>
<accession>A0ABW4LB65</accession>
<keyword evidence="9" id="KW-1185">Reference proteome</keyword>
<dbReference type="Gene3D" id="1.20.81.30">
    <property type="entry name" value="Type II secretion system (T2SS), domain F"/>
    <property type="match status" value="1"/>
</dbReference>
<feature type="transmembrane region" description="Helical" evidence="6">
    <location>
        <begin position="6"/>
        <end position="25"/>
    </location>
</feature>
<dbReference type="Proteomes" id="UP001597347">
    <property type="component" value="Unassembled WGS sequence"/>
</dbReference>
<evidence type="ECO:0000256" key="3">
    <source>
        <dbReference type="ARBA" id="ARBA00022692"/>
    </source>
</evidence>
<dbReference type="Pfam" id="PF00482">
    <property type="entry name" value="T2SSF"/>
    <property type="match status" value="1"/>
</dbReference>
<dbReference type="EMBL" id="JBHUEA010000001">
    <property type="protein sequence ID" value="MFD1719935.1"/>
    <property type="molecule type" value="Genomic_DNA"/>
</dbReference>
<dbReference type="PANTHER" id="PTHR35007:SF1">
    <property type="entry name" value="PILUS ASSEMBLY PROTEIN"/>
    <property type="match status" value="1"/>
</dbReference>
<feature type="transmembrane region" description="Helical" evidence="6">
    <location>
        <begin position="254"/>
        <end position="275"/>
    </location>
</feature>